<keyword evidence="3" id="KW-1185">Reference proteome</keyword>
<sequence length="522" mass="58647">FFLYSIKCPKMSVEFSNRSWSSDSAPTLFPGTLVSPFNHSIDLVQEFNSENDAVMQRRSSTVSLAAATGRGSHESMDLDKLKPLDLETPNQANASESLQELHKAEAFSSFPHQKDPDPCLGSAANHLPRQSMEAVHTLFLSNRPDNTPTDLLYDEPGTTERYSERERSSVLLKSRDSWSWHGASAPGLPQPSGMGQVEMENQQCSYQLSPRQQESFINPSGEEEPTNLGRHGEFAAPGAQNESATFYTTHEQQQQQQFEMYHSGSVTNIACNFETLAPKMTRPPEIPCQLGMDIDIVEGASASYEPNPTGHWTGFESIQMLHMPPAQPPIAQQAANSMIPAPPIVNDDGDGIFDSIISWEFPSPDETPSPDTEAEAERKAQCVREIMCLRRGIKADALPKKQILIHEVVHIMLLCDYNGCPDLRKILRFCTEDGFESFQVTNNFMVHDTVLMGQVWKRLKGNTKGYYDTFARAMRTCRQQKKDYFDYLDSGKGSRKRMYKLGSRSIAEIEEISKVLRRFKPQ</sequence>
<dbReference type="EMBL" id="NIVC01000056">
    <property type="protein sequence ID" value="PAA92318.1"/>
    <property type="molecule type" value="Genomic_DNA"/>
</dbReference>
<proteinExistence type="predicted"/>
<dbReference type="AlphaFoldDB" id="A0A267H202"/>
<feature type="region of interest" description="Disordered" evidence="1">
    <location>
        <begin position="140"/>
        <end position="168"/>
    </location>
</feature>
<evidence type="ECO:0000313" key="3">
    <source>
        <dbReference type="Proteomes" id="UP000215902"/>
    </source>
</evidence>
<organism evidence="2 3">
    <name type="scientific">Macrostomum lignano</name>
    <dbReference type="NCBI Taxonomy" id="282301"/>
    <lineage>
        <taxon>Eukaryota</taxon>
        <taxon>Metazoa</taxon>
        <taxon>Spiralia</taxon>
        <taxon>Lophotrochozoa</taxon>
        <taxon>Platyhelminthes</taxon>
        <taxon>Rhabditophora</taxon>
        <taxon>Macrostomorpha</taxon>
        <taxon>Macrostomida</taxon>
        <taxon>Macrostomidae</taxon>
        <taxon>Macrostomum</taxon>
    </lineage>
</organism>
<evidence type="ECO:0000256" key="1">
    <source>
        <dbReference type="SAM" id="MobiDB-lite"/>
    </source>
</evidence>
<evidence type="ECO:0008006" key="4">
    <source>
        <dbReference type="Google" id="ProtNLM"/>
    </source>
</evidence>
<protein>
    <recommendedName>
        <fullName evidence="4">ETS domain-containing protein</fullName>
    </recommendedName>
</protein>
<gene>
    <name evidence="2" type="ORF">BOX15_Mlig022407g3</name>
</gene>
<accession>A0A267H202</accession>
<feature type="non-terminal residue" evidence="2">
    <location>
        <position position="1"/>
    </location>
</feature>
<feature type="compositionally biased region" description="Polar residues" evidence="1">
    <location>
        <begin position="140"/>
        <end position="149"/>
    </location>
</feature>
<reference evidence="2 3" key="1">
    <citation type="submission" date="2017-06" db="EMBL/GenBank/DDBJ databases">
        <title>A platform for efficient transgenesis in Macrostomum lignano, a flatworm model organism for stem cell research.</title>
        <authorList>
            <person name="Berezikov E."/>
        </authorList>
    </citation>
    <scope>NUCLEOTIDE SEQUENCE [LARGE SCALE GENOMIC DNA]</scope>
    <source>
        <strain evidence="2">DV1</strain>
        <tissue evidence="2">Whole organism</tissue>
    </source>
</reference>
<evidence type="ECO:0000313" key="2">
    <source>
        <dbReference type="EMBL" id="PAA92318.1"/>
    </source>
</evidence>
<comment type="caution">
    <text evidence="2">The sequence shown here is derived from an EMBL/GenBank/DDBJ whole genome shotgun (WGS) entry which is preliminary data.</text>
</comment>
<name>A0A267H202_9PLAT</name>
<dbReference type="Proteomes" id="UP000215902">
    <property type="component" value="Unassembled WGS sequence"/>
</dbReference>